<evidence type="ECO:0000313" key="2">
    <source>
        <dbReference type="EMBL" id="QST80372.1"/>
    </source>
</evidence>
<sequence length="52" mass="5888">MSIPAELLLLAGFPLLVVVALFVGHLVTLRGLRGDQRITVFRIFTEAVRRRR</sequence>
<protein>
    <submittedName>
        <fullName evidence="2">Uncharacterized protein</fullName>
    </submittedName>
</protein>
<reference evidence="2" key="2">
    <citation type="submission" date="2020-01" db="EMBL/GenBank/DDBJ databases">
        <authorList>
            <person name="Algora L."/>
            <person name="Schniete J.K."/>
            <person name="MacFadyen A."/>
            <person name="Hoskisson P.A."/>
            <person name="Hunter I.S."/>
            <person name="Herron P.R."/>
        </authorList>
    </citation>
    <scope>NUCLEOTIDE SEQUENCE</scope>
    <source>
        <strain evidence="2">ATCC 10970</strain>
    </source>
</reference>
<evidence type="ECO:0000256" key="1">
    <source>
        <dbReference type="SAM" id="Phobius"/>
    </source>
</evidence>
<dbReference type="Proteomes" id="UP000011074">
    <property type="component" value="Chromosome"/>
</dbReference>
<gene>
    <name evidence="2" type="ORF">SRIM_009475</name>
</gene>
<dbReference type="AlphaFoldDB" id="A0A8A1UNE7"/>
<keyword evidence="1" id="KW-1133">Transmembrane helix</keyword>
<feature type="transmembrane region" description="Helical" evidence="1">
    <location>
        <begin position="7"/>
        <end position="27"/>
    </location>
</feature>
<evidence type="ECO:0000313" key="3">
    <source>
        <dbReference type="Proteomes" id="UP000011074"/>
    </source>
</evidence>
<name>A0A8A1UNE7_STRR1</name>
<accession>A0A8A1UNE7</accession>
<dbReference type="EMBL" id="CP048261">
    <property type="protein sequence ID" value="QST80372.1"/>
    <property type="molecule type" value="Genomic_DNA"/>
</dbReference>
<organism evidence="2 3">
    <name type="scientific">Streptomyces rimosus subsp. rimosus (strain ATCC 10970 / DSM 40260 / JCM 4667 / NRRL 2234)</name>
    <dbReference type="NCBI Taxonomy" id="1265868"/>
    <lineage>
        <taxon>Bacteria</taxon>
        <taxon>Bacillati</taxon>
        <taxon>Actinomycetota</taxon>
        <taxon>Actinomycetes</taxon>
        <taxon>Kitasatosporales</taxon>
        <taxon>Streptomycetaceae</taxon>
        <taxon>Streptomyces</taxon>
    </lineage>
</organism>
<reference evidence="2" key="3">
    <citation type="journal article" date="2021" name="bioRxiv">
        <title>Bilateral symmetry of linear streptomycete chromosomes.</title>
        <authorList>
            <person name="Algora-Gallardo L."/>
            <person name="Schniete J.K."/>
            <person name="Mark D.R."/>
            <person name="Hunter I.S."/>
            <person name="Herron P.R."/>
        </authorList>
    </citation>
    <scope>NUCLEOTIDE SEQUENCE</scope>
    <source>
        <strain evidence="2">ATCC 10970</strain>
    </source>
</reference>
<dbReference type="RefSeq" id="WP_156100263.1">
    <property type="nucleotide sequence ID" value="NZ_CP048261.1"/>
</dbReference>
<dbReference type="GeneID" id="66854164"/>
<reference evidence="2" key="1">
    <citation type="submission" date="2012-12" db="EMBL/GenBank/DDBJ databases">
        <authorList>
            <person name="Pethick F.E."/>
            <person name="MacFadyen A.C."/>
            <person name="Tang Z."/>
            <person name="Sangal V."/>
            <person name="Tze-Tze L."/>
            <person name="Chu J."/>
            <person name="Guo M."/>
            <person name="Kirby R."/>
            <person name="Hoskisson P.A."/>
            <person name="Herron P.R."/>
            <person name="Hunter I.S."/>
        </authorList>
    </citation>
    <scope>NUCLEOTIDE SEQUENCE</scope>
    <source>
        <strain evidence="2">ATCC 10970</strain>
    </source>
</reference>
<keyword evidence="1" id="KW-0472">Membrane</keyword>
<proteinExistence type="predicted"/>
<keyword evidence="1" id="KW-0812">Transmembrane</keyword>